<gene>
    <name evidence="8" type="ORF">QFZ36_001320</name>
</gene>
<feature type="transmembrane region" description="Helical" evidence="5">
    <location>
        <begin position="161"/>
        <end position="179"/>
    </location>
</feature>
<name>A0ABU0PKI8_9MICC</name>
<evidence type="ECO:0000256" key="1">
    <source>
        <dbReference type="ARBA" id="ARBA00022679"/>
    </source>
</evidence>
<dbReference type="Gene3D" id="3.30.565.10">
    <property type="entry name" value="Histidine kinase-like ATPase, C-terminal domain"/>
    <property type="match status" value="1"/>
</dbReference>
<evidence type="ECO:0000256" key="3">
    <source>
        <dbReference type="ARBA" id="ARBA00023012"/>
    </source>
</evidence>
<reference evidence="8 9" key="1">
    <citation type="submission" date="2023-07" db="EMBL/GenBank/DDBJ databases">
        <title>Comparative genomics of wheat-associated soil bacteria to identify genetic determinants of phenazine resistance.</title>
        <authorList>
            <person name="Mouncey N."/>
        </authorList>
    </citation>
    <scope>NUCLEOTIDE SEQUENCE [LARGE SCALE GENOMIC DNA]</scope>
    <source>
        <strain evidence="8 9">W1I3</strain>
    </source>
</reference>
<dbReference type="GO" id="GO:0016301">
    <property type="term" value="F:kinase activity"/>
    <property type="evidence" value="ECO:0007669"/>
    <property type="project" value="UniProtKB-KW"/>
</dbReference>
<keyword evidence="5" id="KW-1133">Transmembrane helix</keyword>
<feature type="transmembrane region" description="Helical" evidence="5">
    <location>
        <begin position="185"/>
        <end position="205"/>
    </location>
</feature>
<dbReference type="InterPro" id="IPR036890">
    <property type="entry name" value="HATPase_C_sf"/>
</dbReference>
<feature type="transmembrane region" description="Helical" evidence="5">
    <location>
        <begin position="253"/>
        <end position="275"/>
    </location>
</feature>
<feature type="domain" description="Histidine kinase/HSP90-like ATPase" evidence="6">
    <location>
        <begin position="383"/>
        <end position="468"/>
    </location>
</feature>
<organism evidence="8 9">
    <name type="scientific">Pseudarthrobacter siccitolerans</name>
    <dbReference type="NCBI Taxonomy" id="861266"/>
    <lineage>
        <taxon>Bacteria</taxon>
        <taxon>Bacillati</taxon>
        <taxon>Actinomycetota</taxon>
        <taxon>Actinomycetes</taxon>
        <taxon>Micrococcales</taxon>
        <taxon>Micrococcaceae</taxon>
        <taxon>Pseudarthrobacter</taxon>
    </lineage>
</organism>
<dbReference type="InterPro" id="IPR036259">
    <property type="entry name" value="MFS_trans_sf"/>
</dbReference>
<dbReference type="InterPro" id="IPR007168">
    <property type="entry name" value="Phageshock_PspC_N"/>
</dbReference>
<feature type="transmembrane region" description="Helical" evidence="5">
    <location>
        <begin position="225"/>
        <end position="247"/>
    </location>
</feature>
<feature type="region of interest" description="Disordered" evidence="4">
    <location>
        <begin position="99"/>
        <end position="145"/>
    </location>
</feature>
<keyword evidence="9" id="KW-1185">Reference proteome</keyword>
<keyword evidence="3" id="KW-0902">Two-component regulatory system</keyword>
<dbReference type="PANTHER" id="PTHR24421">
    <property type="entry name" value="NITRATE/NITRITE SENSOR PROTEIN NARX-RELATED"/>
    <property type="match status" value="1"/>
</dbReference>
<keyword evidence="5" id="KW-0812">Transmembrane</keyword>
<dbReference type="InterPro" id="IPR050482">
    <property type="entry name" value="Sensor_HK_TwoCompSys"/>
</dbReference>
<dbReference type="InterPro" id="IPR003594">
    <property type="entry name" value="HATPase_dom"/>
</dbReference>
<dbReference type="PANTHER" id="PTHR24421:SF61">
    <property type="entry name" value="OXYGEN SENSOR HISTIDINE KINASE NREB"/>
    <property type="match status" value="1"/>
</dbReference>
<evidence type="ECO:0000256" key="5">
    <source>
        <dbReference type="SAM" id="Phobius"/>
    </source>
</evidence>
<evidence type="ECO:0000256" key="4">
    <source>
        <dbReference type="SAM" id="MobiDB-lite"/>
    </source>
</evidence>
<evidence type="ECO:0000259" key="6">
    <source>
        <dbReference type="Pfam" id="PF02518"/>
    </source>
</evidence>
<dbReference type="SUPFAM" id="SSF55874">
    <property type="entry name" value="ATPase domain of HSP90 chaperone/DNA topoisomerase II/histidine kinase"/>
    <property type="match status" value="1"/>
</dbReference>
<keyword evidence="5" id="KW-0472">Membrane</keyword>
<dbReference type="Pfam" id="PF04024">
    <property type="entry name" value="PspC"/>
    <property type="match status" value="1"/>
</dbReference>
<evidence type="ECO:0000313" key="9">
    <source>
        <dbReference type="Proteomes" id="UP001236806"/>
    </source>
</evidence>
<evidence type="ECO:0000259" key="7">
    <source>
        <dbReference type="Pfam" id="PF04024"/>
    </source>
</evidence>
<dbReference type="Proteomes" id="UP001236806">
    <property type="component" value="Unassembled WGS sequence"/>
</dbReference>
<dbReference type="Pfam" id="PF02518">
    <property type="entry name" value="HATPase_c"/>
    <property type="match status" value="1"/>
</dbReference>
<feature type="transmembrane region" description="Helical" evidence="5">
    <location>
        <begin position="40"/>
        <end position="61"/>
    </location>
</feature>
<proteinExistence type="predicted"/>
<feature type="compositionally biased region" description="Low complexity" evidence="4">
    <location>
        <begin position="119"/>
        <end position="130"/>
    </location>
</feature>
<dbReference type="SUPFAM" id="SSF103473">
    <property type="entry name" value="MFS general substrate transporter"/>
    <property type="match status" value="1"/>
</dbReference>
<keyword evidence="2 8" id="KW-0418">Kinase</keyword>
<evidence type="ECO:0000256" key="2">
    <source>
        <dbReference type="ARBA" id="ARBA00022777"/>
    </source>
</evidence>
<dbReference type="EMBL" id="JAUSXB010000001">
    <property type="protein sequence ID" value="MDQ0673759.1"/>
    <property type="molecule type" value="Genomic_DNA"/>
</dbReference>
<dbReference type="RefSeq" id="WP_306634869.1">
    <property type="nucleotide sequence ID" value="NZ_JAUSXB010000001.1"/>
</dbReference>
<accession>A0ABU0PKI8</accession>
<sequence>MTTAPIRPPLVRRSDRFIAGVCSGLAAHLGWPVRNVRVGMALACLAGGAGVVFYAWLWIMVPTADESARRQARRPASPIAPAVSQEAVPLVARGGVRTGVPGGVPTARPGVPSPGMPGPGTFTPTPDDPSNAVPGRPAGSTSEAPRPPWFRFRDMRYGKEILLGVGLLLVAGILIAQILGVDVPLGTLIPAAAVLGGASIAWMQLDETRRAGLVDKTKADQAGGWARLAAGLALVVAGVLVMVSGSGSWEQTWLALLASVAVLGGVVLVLLPWALKFWRDLEAERAGRIRETERAEIAAHLHDSVLQTLALIQRRASSEHDVVRLARAQERELRGWLFTDPEKDAGQLSDRIKAVAAEVEDRLGHAVEVVSVGDTKVSEGHEALIQASREAMLNASRHGGGTVSVYLEVSGGRAEVFVKDRGPGFELQHVPEDRLGVRESIIGRMNRHGGTATITSTAEGTEVRLGYPAAPQDTTEGKP</sequence>
<evidence type="ECO:0000313" key="8">
    <source>
        <dbReference type="EMBL" id="MDQ0673759.1"/>
    </source>
</evidence>
<keyword evidence="1" id="KW-0808">Transferase</keyword>
<comment type="caution">
    <text evidence="8">The sequence shown here is derived from an EMBL/GenBank/DDBJ whole genome shotgun (WGS) entry which is preliminary data.</text>
</comment>
<protein>
    <submittedName>
        <fullName evidence="8">Signal transduction histidine kinase/phage shock protein PspC (Stress-responsive transcriptional regulator)</fullName>
    </submittedName>
</protein>
<feature type="domain" description="Phage shock protein PspC N-terminal" evidence="7">
    <location>
        <begin position="10"/>
        <end position="63"/>
    </location>
</feature>